<name>A0A6J5DA27_9BURK</name>
<dbReference type="EMBL" id="CADIKF010000005">
    <property type="protein sequence ID" value="CAB3750254.1"/>
    <property type="molecule type" value="Genomic_DNA"/>
</dbReference>
<protein>
    <submittedName>
        <fullName evidence="3">Hydrogen cyanide synthase subunit HcnB</fullName>
        <ecNumber evidence="3">1.4.99.5</ecNumber>
    </submittedName>
</protein>
<dbReference type="AlphaFoldDB" id="A0A6J5DA27"/>
<proteinExistence type="predicted"/>
<dbReference type="Gene3D" id="1.10.10.1100">
    <property type="entry name" value="BFD-like [2Fe-2S]-binding domain"/>
    <property type="match status" value="1"/>
</dbReference>
<dbReference type="PANTHER" id="PTHR42949">
    <property type="entry name" value="ANAEROBIC GLYCEROL-3-PHOSPHATE DEHYDROGENASE SUBUNIT B"/>
    <property type="match status" value="1"/>
</dbReference>
<dbReference type="InterPro" id="IPR036188">
    <property type="entry name" value="FAD/NAD-bd_sf"/>
</dbReference>
<dbReference type="PANTHER" id="PTHR42949:SF3">
    <property type="entry name" value="ANAEROBIC GLYCEROL-3-PHOSPHATE DEHYDROGENASE SUBUNIT B"/>
    <property type="match status" value="1"/>
</dbReference>
<dbReference type="SUPFAM" id="SSF51905">
    <property type="entry name" value="FAD/NAD(P)-binding domain"/>
    <property type="match status" value="1"/>
</dbReference>
<dbReference type="PRINTS" id="PR00411">
    <property type="entry name" value="PNDRDTASEI"/>
</dbReference>
<dbReference type="PRINTS" id="PR00368">
    <property type="entry name" value="FADPNR"/>
</dbReference>
<dbReference type="PIRSF" id="PIRSF037495">
    <property type="entry name" value="Opine_OX_OoxA/HcnB"/>
    <property type="match status" value="1"/>
</dbReference>
<reference evidence="3 4" key="1">
    <citation type="submission" date="2020-04" db="EMBL/GenBank/DDBJ databases">
        <authorList>
            <person name="De Canck E."/>
        </authorList>
    </citation>
    <scope>NUCLEOTIDE SEQUENCE [LARGE SCALE GENOMIC DNA]</scope>
    <source>
        <strain evidence="3 4">LMG 29739</strain>
    </source>
</reference>
<accession>A0A6J5DA27</accession>
<evidence type="ECO:0000256" key="1">
    <source>
        <dbReference type="ARBA" id="ARBA00023002"/>
    </source>
</evidence>
<dbReference type="GO" id="GO:0050622">
    <property type="term" value="F:glycine dehydrogenase (cyanide-forming) activity"/>
    <property type="evidence" value="ECO:0007669"/>
    <property type="project" value="UniProtKB-EC"/>
</dbReference>
<evidence type="ECO:0000259" key="2">
    <source>
        <dbReference type="Pfam" id="PF07992"/>
    </source>
</evidence>
<evidence type="ECO:0000313" key="3">
    <source>
        <dbReference type="EMBL" id="CAB3750254.1"/>
    </source>
</evidence>
<organism evidence="3 4">
    <name type="scientific">Paraburkholderia solisilvae</name>
    <dbReference type="NCBI Taxonomy" id="624376"/>
    <lineage>
        <taxon>Bacteria</taxon>
        <taxon>Pseudomonadati</taxon>
        <taxon>Pseudomonadota</taxon>
        <taxon>Betaproteobacteria</taxon>
        <taxon>Burkholderiales</taxon>
        <taxon>Burkholderiaceae</taxon>
        <taxon>Paraburkholderia</taxon>
    </lineage>
</organism>
<dbReference type="InterPro" id="IPR017224">
    <property type="entry name" value="Opine_Oxase_asu/HCN_bsu"/>
</dbReference>
<dbReference type="Pfam" id="PF07992">
    <property type="entry name" value="Pyr_redox_2"/>
    <property type="match status" value="1"/>
</dbReference>
<sequence length="462" mass="48272">MNRQHYDVVVVGAGPAGLSAARAAARNGARVAVLDDNPRAGGQIWRHGPQHPPAPALSERLAALQRADNVVLWSSARVVAPLDERGLLVESAAHGALRLGYERLILATGARERLLPFDGWTLPGVTGAGGLQALIKGGVPVRGERIVIAGSGPLLIASLATARQAGAKVVAVVEQAPWTALVRFGIGLAATPSKLWQAAQLTRGFAGLRYWTGGVVREALGDGRVERVRIQIQRGLAHNSSRGGCGTSGNPSGDAANDVVLECERIACGYGLVPNITLGEALGCAIRGDDAAGSALVVDETQRTSLEHVFAAGECTGIGGMELASVEGEIAGLIAAGATREAQSLHTRRDRWRLFAKRVERAFALGEAARALPSDDTVLCRCEDVTCGQMREHTNWRDAKLQTRCGMGPCQGRICATAAAVYFGWHAGPARPPFSPARIATLLEAAADAALDIAPHTAPADE</sequence>
<keyword evidence="1 3" id="KW-0560">Oxidoreductase</keyword>
<dbReference type="InterPro" id="IPR041854">
    <property type="entry name" value="BFD-like_2Fe2S-bd_dom_sf"/>
</dbReference>
<feature type="domain" description="FAD/NAD(P)-binding" evidence="2">
    <location>
        <begin position="6"/>
        <end position="325"/>
    </location>
</feature>
<dbReference type="InterPro" id="IPR051691">
    <property type="entry name" value="Metab_Enz_Cyan_OpOx_G3PDH"/>
</dbReference>
<dbReference type="Proteomes" id="UP000494329">
    <property type="component" value="Unassembled WGS sequence"/>
</dbReference>
<gene>
    <name evidence="3" type="primary">hcnB</name>
    <name evidence="3" type="ORF">LMG29739_01009</name>
</gene>
<evidence type="ECO:0000313" key="4">
    <source>
        <dbReference type="Proteomes" id="UP000494329"/>
    </source>
</evidence>
<keyword evidence="4" id="KW-1185">Reference proteome</keyword>
<dbReference type="EC" id="1.4.99.5" evidence="3"/>
<dbReference type="InterPro" id="IPR023753">
    <property type="entry name" value="FAD/NAD-binding_dom"/>
</dbReference>
<dbReference type="RefSeq" id="WP_175109690.1">
    <property type="nucleotide sequence ID" value="NZ_CADIKF010000005.1"/>
</dbReference>
<dbReference type="Gene3D" id="3.50.50.60">
    <property type="entry name" value="FAD/NAD(P)-binding domain"/>
    <property type="match status" value="2"/>
</dbReference>